<evidence type="ECO:0000256" key="2">
    <source>
        <dbReference type="ARBA" id="ARBA00022722"/>
    </source>
</evidence>
<evidence type="ECO:0000256" key="1">
    <source>
        <dbReference type="ARBA" id="ARBA00022490"/>
    </source>
</evidence>
<evidence type="ECO:0000313" key="11">
    <source>
        <dbReference type="EMBL" id="QDU34061.1"/>
    </source>
</evidence>
<evidence type="ECO:0000256" key="3">
    <source>
        <dbReference type="ARBA" id="ARBA00022801"/>
    </source>
</evidence>
<comment type="similarity">
    <text evidence="5 6">Belongs to the XseA family.</text>
</comment>
<accession>A0A517YV07</accession>
<feature type="compositionally biased region" description="Low complexity" evidence="8">
    <location>
        <begin position="505"/>
        <end position="516"/>
    </location>
</feature>
<dbReference type="Proteomes" id="UP000317369">
    <property type="component" value="Chromosome"/>
</dbReference>
<dbReference type="NCBIfam" id="TIGR00237">
    <property type="entry name" value="xseA"/>
    <property type="match status" value="1"/>
</dbReference>
<dbReference type="Pfam" id="PF13742">
    <property type="entry name" value="tRNA_anti_2"/>
    <property type="match status" value="1"/>
</dbReference>
<dbReference type="PANTHER" id="PTHR30008:SF0">
    <property type="entry name" value="EXODEOXYRIBONUCLEASE 7 LARGE SUBUNIT"/>
    <property type="match status" value="1"/>
</dbReference>
<dbReference type="PANTHER" id="PTHR30008">
    <property type="entry name" value="EXODEOXYRIBONUCLEASE 7 LARGE SUBUNIT"/>
    <property type="match status" value="1"/>
</dbReference>
<evidence type="ECO:0000256" key="6">
    <source>
        <dbReference type="RuleBase" id="RU004355"/>
    </source>
</evidence>
<dbReference type="InterPro" id="IPR020579">
    <property type="entry name" value="Exonuc_VII_lsu_C"/>
</dbReference>
<dbReference type="HAMAP" id="MF_00378">
    <property type="entry name" value="Exonuc_7_L"/>
    <property type="match status" value="1"/>
</dbReference>
<keyword evidence="12" id="KW-1185">Reference proteome</keyword>
<dbReference type="CDD" id="cd04489">
    <property type="entry name" value="ExoVII_LU_OBF"/>
    <property type="match status" value="1"/>
</dbReference>
<comment type="function">
    <text evidence="5">Bidirectionally degrades single-stranded DNA into large acid-insoluble oligonucleotides, which are then degraded further into small acid-soluble oligonucleotides.</text>
</comment>
<dbReference type="AlphaFoldDB" id="A0A517YV07"/>
<evidence type="ECO:0000313" key="12">
    <source>
        <dbReference type="Proteomes" id="UP000317369"/>
    </source>
</evidence>
<sequence length="538" mass="59050">MNQLPFNENEVNDGLWGKQPNGGQRSRKPQTAAKPAPSASKRSSPSSSPPSSSASAADDALTVTQVSSQIKSALTNHFPAKIRIIGEISNLSNRQHWFFSLKDKGAAIRCVCFASNARRINFPVKDGLQVVATGRVDYYDAQGSVQIYVEKLEPVGLGNLELELRARMEELRTLGYFDPTRKKQLPAMPRRIAVVTSRAAAALQDVINTTHRRWPACKLLLADVRVQGEPAAPEIARAIRKISADYRSLNIDAIILTRGGGSIEDLWAFNERIVADALFACNVPVVAAIGHETDTTIAELVADHRCATPTQAAMTLVPDARALWQQALQLESRLKLLVERIARHNADRLRHVVRHPLFRSPTALVREQSLQLDHLQARLLPMLKNRLASESQKLRQSELQLRNLSQQKISQHQNKLNILTQRLTTTLPNDLARAKAKLTALEKQLGAVGPNAVLERGFSYTTTNTGKLIRSPKDVSPGDPLITHLADGTIDSTVNDKNTPAGQGTKPTPKTTTSSTRKTKASKTKSNPKPNADEGLLF</sequence>
<feature type="region of interest" description="Disordered" evidence="8">
    <location>
        <begin position="464"/>
        <end position="538"/>
    </location>
</feature>
<evidence type="ECO:0000256" key="4">
    <source>
        <dbReference type="ARBA" id="ARBA00022839"/>
    </source>
</evidence>
<keyword evidence="3 5" id="KW-0378">Hydrolase</keyword>
<comment type="catalytic activity">
    <reaction evidence="5 6">
        <text>Exonucleolytic cleavage in either 5'- to 3'- or 3'- to 5'-direction to yield nucleoside 5'-phosphates.</text>
        <dbReference type="EC" id="3.1.11.6"/>
    </reaction>
</comment>
<evidence type="ECO:0000259" key="9">
    <source>
        <dbReference type="Pfam" id="PF02601"/>
    </source>
</evidence>
<keyword evidence="2 5" id="KW-0540">Nuclease</keyword>
<dbReference type="GO" id="GO:0003676">
    <property type="term" value="F:nucleic acid binding"/>
    <property type="evidence" value="ECO:0007669"/>
    <property type="project" value="InterPro"/>
</dbReference>
<dbReference type="InterPro" id="IPR025824">
    <property type="entry name" value="OB-fold_nuc-bd_dom"/>
</dbReference>
<feature type="coiled-coil region" evidence="7">
    <location>
        <begin position="387"/>
        <end position="422"/>
    </location>
</feature>
<feature type="domain" description="OB-fold nucleic acid binding" evidence="10">
    <location>
        <begin position="61"/>
        <end position="152"/>
    </location>
</feature>
<dbReference type="RefSeq" id="WP_145077604.1">
    <property type="nucleotide sequence ID" value="NZ_CP036425.1"/>
</dbReference>
<dbReference type="GO" id="GO:0009318">
    <property type="term" value="C:exodeoxyribonuclease VII complex"/>
    <property type="evidence" value="ECO:0007669"/>
    <property type="project" value="UniProtKB-UniRule"/>
</dbReference>
<reference evidence="11 12" key="1">
    <citation type="submission" date="2019-02" db="EMBL/GenBank/DDBJ databases">
        <title>Deep-cultivation of Planctomycetes and their phenomic and genomic characterization uncovers novel biology.</title>
        <authorList>
            <person name="Wiegand S."/>
            <person name="Jogler M."/>
            <person name="Boedeker C."/>
            <person name="Pinto D."/>
            <person name="Vollmers J."/>
            <person name="Rivas-Marin E."/>
            <person name="Kohn T."/>
            <person name="Peeters S.H."/>
            <person name="Heuer A."/>
            <person name="Rast P."/>
            <person name="Oberbeckmann S."/>
            <person name="Bunk B."/>
            <person name="Jeske O."/>
            <person name="Meyerdierks A."/>
            <person name="Storesund J.E."/>
            <person name="Kallscheuer N."/>
            <person name="Luecker S."/>
            <person name="Lage O.M."/>
            <person name="Pohl T."/>
            <person name="Merkel B.J."/>
            <person name="Hornburger P."/>
            <person name="Mueller R.-W."/>
            <person name="Bruemmer F."/>
            <person name="Labrenz M."/>
            <person name="Spormann A.M."/>
            <person name="Op den Camp H."/>
            <person name="Overmann J."/>
            <person name="Amann R."/>
            <person name="Jetten M.S.M."/>
            <person name="Mascher T."/>
            <person name="Medema M.H."/>
            <person name="Devos D.P."/>
            <person name="Kaster A.-K."/>
            <person name="Ovreas L."/>
            <person name="Rohde M."/>
            <person name="Galperin M.Y."/>
            <person name="Jogler C."/>
        </authorList>
    </citation>
    <scope>NUCLEOTIDE SEQUENCE [LARGE SCALE GENOMIC DNA]</scope>
    <source>
        <strain evidence="11 12">KS4</strain>
    </source>
</reference>
<feature type="domain" description="Exonuclease VII large subunit C-terminal" evidence="9">
    <location>
        <begin position="176"/>
        <end position="492"/>
    </location>
</feature>
<keyword evidence="7" id="KW-0175">Coiled coil</keyword>
<name>A0A517YV07_9BACT</name>
<gene>
    <name evidence="5 11" type="primary">xseA</name>
    <name evidence="11" type="ORF">KS4_21230</name>
</gene>
<dbReference type="OrthoDB" id="9802795at2"/>
<proteinExistence type="inferred from homology"/>
<feature type="region of interest" description="Disordered" evidence="8">
    <location>
        <begin position="1"/>
        <end position="60"/>
    </location>
</feature>
<dbReference type="EC" id="3.1.11.6" evidence="5"/>
<dbReference type="KEGG" id="pcor:KS4_21230"/>
<organism evidence="11 12">
    <name type="scientific">Poriferisphaera corsica</name>
    <dbReference type="NCBI Taxonomy" id="2528020"/>
    <lineage>
        <taxon>Bacteria</taxon>
        <taxon>Pseudomonadati</taxon>
        <taxon>Planctomycetota</taxon>
        <taxon>Phycisphaerae</taxon>
        <taxon>Phycisphaerales</taxon>
        <taxon>Phycisphaeraceae</taxon>
        <taxon>Poriferisphaera</taxon>
    </lineage>
</organism>
<feature type="compositionally biased region" description="Polar residues" evidence="8">
    <location>
        <begin position="490"/>
        <end position="502"/>
    </location>
</feature>
<evidence type="ECO:0000259" key="10">
    <source>
        <dbReference type="Pfam" id="PF13742"/>
    </source>
</evidence>
<comment type="subcellular location">
    <subcellularLocation>
        <location evidence="5 6">Cytoplasm</location>
    </subcellularLocation>
</comment>
<dbReference type="GO" id="GO:0006308">
    <property type="term" value="P:DNA catabolic process"/>
    <property type="evidence" value="ECO:0007669"/>
    <property type="project" value="UniProtKB-UniRule"/>
</dbReference>
<dbReference type="Pfam" id="PF02601">
    <property type="entry name" value="Exonuc_VII_L"/>
    <property type="match status" value="1"/>
</dbReference>
<dbReference type="GO" id="GO:0008855">
    <property type="term" value="F:exodeoxyribonuclease VII activity"/>
    <property type="evidence" value="ECO:0007669"/>
    <property type="project" value="UniProtKB-UniRule"/>
</dbReference>
<dbReference type="GO" id="GO:0005737">
    <property type="term" value="C:cytoplasm"/>
    <property type="evidence" value="ECO:0007669"/>
    <property type="project" value="UniProtKB-SubCell"/>
</dbReference>
<evidence type="ECO:0000256" key="5">
    <source>
        <dbReference type="HAMAP-Rule" id="MF_00378"/>
    </source>
</evidence>
<keyword evidence="1 5" id="KW-0963">Cytoplasm</keyword>
<dbReference type="EMBL" id="CP036425">
    <property type="protein sequence ID" value="QDU34061.1"/>
    <property type="molecule type" value="Genomic_DNA"/>
</dbReference>
<evidence type="ECO:0000256" key="8">
    <source>
        <dbReference type="SAM" id="MobiDB-lite"/>
    </source>
</evidence>
<evidence type="ECO:0000256" key="7">
    <source>
        <dbReference type="SAM" id="Coils"/>
    </source>
</evidence>
<feature type="compositionally biased region" description="Low complexity" evidence="8">
    <location>
        <begin position="32"/>
        <end position="57"/>
    </location>
</feature>
<protein>
    <recommendedName>
        <fullName evidence="5">Exodeoxyribonuclease 7 large subunit</fullName>
        <ecNumber evidence="5">3.1.11.6</ecNumber>
    </recommendedName>
    <alternativeName>
        <fullName evidence="5">Exodeoxyribonuclease VII large subunit</fullName>
        <shortName evidence="5">Exonuclease VII large subunit</shortName>
    </alternativeName>
</protein>
<keyword evidence="4 5" id="KW-0269">Exonuclease</keyword>
<dbReference type="InterPro" id="IPR003753">
    <property type="entry name" value="Exonuc_VII_L"/>
</dbReference>
<comment type="subunit">
    <text evidence="5">Heterooligomer composed of large and small subunits.</text>
</comment>